<evidence type="ECO:0000256" key="7">
    <source>
        <dbReference type="ARBA" id="ARBA00022553"/>
    </source>
</evidence>
<evidence type="ECO:0000256" key="20">
    <source>
        <dbReference type="ARBA" id="ARBA00047899"/>
    </source>
</evidence>
<feature type="signal peptide" evidence="24">
    <location>
        <begin position="1"/>
        <end position="31"/>
    </location>
</feature>
<organism evidence="26 27">
    <name type="scientific">Urochloa decumbens</name>
    <dbReference type="NCBI Taxonomy" id="240449"/>
    <lineage>
        <taxon>Eukaryota</taxon>
        <taxon>Viridiplantae</taxon>
        <taxon>Streptophyta</taxon>
        <taxon>Embryophyta</taxon>
        <taxon>Tracheophyta</taxon>
        <taxon>Spermatophyta</taxon>
        <taxon>Magnoliopsida</taxon>
        <taxon>Liliopsida</taxon>
        <taxon>Poales</taxon>
        <taxon>Poaceae</taxon>
        <taxon>PACMAD clade</taxon>
        <taxon>Panicoideae</taxon>
        <taxon>Panicodae</taxon>
        <taxon>Paniceae</taxon>
        <taxon>Melinidinae</taxon>
        <taxon>Urochloa</taxon>
    </lineage>
</organism>
<keyword evidence="5" id="KW-1003">Cell membrane</keyword>
<dbReference type="PROSITE" id="PS50011">
    <property type="entry name" value="PROTEIN_KINASE_DOM"/>
    <property type="match status" value="1"/>
</dbReference>
<dbReference type="InterPro" id="IPR008271">
    <property type="entry name" value="Ser/Thr_kinase_AS"/>
</dbReference>
<evidence type="ECO:0000256" key="3">
    <source>
        <dbReference type="ARBA" id="ARBA00008684"/>
    </source>
</evidence>
<dbReference type="FunFam" id="3.30.200.20:FF:000661">
    <property type="entry name" value="Serine-threonine protein kinase plant-type"/>
    <property type="match status" value="1"/>
</dbReference>
<evidence type="ECO:0000313" key="26">
    <source>
        <dbReference type="EMBL" id="CAL4991759.1"/>
    </source>
</evidence>
<evidence type="ECO:0000259" key="25">
    <source>
        <dbReference type="PROSITE" id="PS50011"/>
    </source>
</evidence>
<dbReference type="PROSITE" id="PS00108">
    <property type="entry name" value="PROTEIN_KINASE_ST"/>
    <property type="match status" value="1"/>
</dbReference>
<keyword evidence="7" id="KW-0597">Phosphoprotein</keyword>
<evidence type="ECO:0000256" key="14">
    <source>
        <dbReference type="ARBA" id="ARBA00022777"/>
    </source>
</evidence>
<dbReference type="Gene3D" id="1.10.510.10">
    <property type="entry name" value="Transferase(Phosphotransferase) domain 1"/>
    <property type="match status" value="1"/>
</dbReference>
<evidence type="ECO:0000256" key="2">
    <source>
        <dbReference type="ARBA" id="ARBA00004479"/>
    </source>
</evidence>
<evidence type="ECO:0000256" key="22">
    <source>
        <dbReference type="PROSITE-ProRule" id="PRU10141"/>
    </source>
</evidence>
<dbReference type="FunFam" id="3.80.10.10:FF:000317">
    <property type="entry name" value="Inactive leucine-rich repeat receptor-like protein kinase"/>
    <property type="match status" value="1"/>
</dbReference>
<dbReference type="PROSITE" id="PS51450">
    <property type="entry name" value="LRR"/>
    <property type="match status" value="1"/>
</dbReference>
<dbReference type="InterPro" id="IPR000719">
    <property type="entry name" value="Prot_kinase_dom"/>
</dbReference>
<dbReference type="SUPFAM" id="SSF56112">
    <property type="entry name" value="Protein kinase-like (PK-like)"/>
    <property type="match status" value="1"/>
</dbReference>
<dbReference type="InterPro" id="IPR001611">
    <property type="entry name" value="Leu-rich_rpt"/>
</dbReference>
<dbReference type="SMART" id="SM00365">
    <property type="entry name" value="LRR_SD22"/>
    <property type="match status" value="4"/>
</dbReference>
<dbReference type="FunFam" id="3.80.10.10:FF:000101">
    <property type="entry name" value="LRR receptor-like serine/threonine-protein kinase ERECTA"/>
    <property type="match status" value="1"/>
</dbReference>
<evidence type="ECO:0000256" key="19">
    <source>
        <dbReference type="ARBA" id="ARBA00023180"/>
    </source>
</evidence>
<evidence type="ECO:0000256" key="5">
    <source>
        <dbReference type="ARBA" id="ARBA00022475"/>
    </source>
</evidence>
<evidence type="ECO:0000256" key="11">
    <source>
        <dbReference type="ARBA" id="ARBA00022729"/>
    </source>
</evidence>
<keyword evidence="8" id="KW-0433">Leucine-rich repeat</keyword>
<keyword evidence="12" id="KW-0677">Repeat</keyword>
<dbReference type="SUPFAM" id="SSF52058">
    <property type="entry name" value="L domain-like"/>
    <property type="match status" value="3"/>
</dbReference>
<evidence type="ECO:0000256" key="4">
    <source>
        <dbReference type="ARBA" id="ARBA00012513"/>
    </source>
</evidence>
<dbReference type="PROSITE" id="PS00107">
    <property type="entry name" value="PROTEIN_KINASE_ATP"/>
    <property type="match status" value="1"/>
</dbReference>
<keyword evidence="15 22" id="KW-0067">ATP-binding</keyword>
<keyword evidence="13 22" id="KW-0547">Nucleotide-binding</keyword>
<keyword evidence="14" id="KW-0418">Kinase</keyword>
<dbReference type="InterPro" id="IPR032675">
    <property type="entry name" value="LRR_dom_sf"/>
</dbReference>
<evidence type="ECO:0000256" key="12">
    <source>
        <dbReference type="ARBA" id="ARBA00022737"/>
    </source>
</evidence>
<evidence type="ECO:0000256" key="16">
    <source>
        <dbReference type="ARBA" id="ARBA00022989"/>
    </source>
</evidence>
<evidence type="ECO:0000313" key="27">
    <source>
        <dbReference type="Proteomes" id="UP001497457"/>
    </source>
</evidence>
<reference evidence="27" key="1">
    <citation type="submission" date="2024-06" db="EMBL/GenBank/DDBJ databases">
        <authorList>
            <person name="Ryan C."/>
        </authorList>
    </citation>
    <scope>NUCLEOTIDE SEQUENCE [LARGE SCALE GENOMIC DNA]</scope>
</reference>
<dbReference type="Proteomes" id="UP001497457">
    <property type="component" value="Chromosome 24b"/>
</dbReference>
<evidence type="ECO:0000256" key="13">
    <source>
        <dbReference type="ARBA" id="ARBA00022741"/>
    </source>
</evidence>
<dbReference type="InterPro" id="IPR003591">
    <property type="entry name" value="Leu-rich_rpt_typical-subtyp"/>
</dbReference>
<feature type="chain" id="PRO_5044795520" description="non-specific serine/threonine protein kinase" evidence="24">
    <location>
        <begin position="32"/>
        <end position="1118"/>
    </location>
</feature>
<feature type="domain" description="Protein kinase" evidence="25">
    <location>
        <begin position="803"/>
        <end position="1105"/>
    </location>
</feature>
<evidence type="ECO:0000256" key="10">
    <source>
        <dbReference type="ARBA" id="ARBA00022692"/>
    </source>
</evidence>
<keyword evidence="11 24" id="KW-0732">Signal</keyword>
<dbReference type="PANTHER" id="PTHR45974">
    <property type="entry name" value="RECEPTOR-LIKE PROTEIN 55"/>
    <property type="match status" value="1"/>
</dbReference>
<accession>A0ABC9B0Y0</accession>
<dbReference type="Gene3D" id="3.80.10.10">
    <property type="entry name" value="Ribonuclease Inhibitor"/>
    <property type="match status" value="6"/>
</dbReference>
<dbReference type="InterPro" id="IPR017441">
    <property type="entry name" value="Protein_kinase_ATP_BS"/>
</dbReference>
<dbReference type="Pfam" id="PF23598">
    <property type="entry name" value="LRR_14"/>
    <property type="match status" value="1"/>
</dbReference>
<dbReference type="EMBL" id="OZ075134">
    <property type="protein sequence ID" value="CAL4991759.1"/>
    <property type="molecule type" value="Genomic_DNA"/>
</dbReference>
<dbReference type="Pfam" id="PF13855">
    <property type="entry name" value="LRR_8"/>
    <property type="match status" value="3"/>
</dbReference>
<dbReference type="InterPro" id="IPR055414">
    <property type="entry name" value="LRR_R13L4/SHOC2-like"/>
</dbReference>
<evidence type="ECO:0000256" key="1">
    <source>
        <dbReference type="ARBA" id="ARBA00004162"/>
    </source>
</evidence>
<comment type="subcellular location">
    <subcellularLocation>
        <location evidence="1">Cell membrane</location>
        <topology evidence="1">Single-pass membrane protein</topology>
    </subcellularLocation>
    <subcellularLocation>
        <location evidence="2">Membrane</location>
        <topology evidence="2">Single-pass type I membrane protein</topology>
    </subcellularLocation>
</comment>
<dbReference type="SMART" id="SM00369">
    <property type="entry name" value="LRR_TYP"/>
    <property type="match status" value="12"/>
</dbReference>
<evidence type="ECO:0000256" key="18">
    <source>
        <dbReference type="ARBA" id="ARBA00023170"/>
    </source>
</evidence>
<keyword evidence="10 23" id="KW-0812">Transmembrane</keyword>
<keyword evidence="6" id="KW-0723">Serine/threonine-protein kinase</keyword>
<keyword evidence="16 23" id="KW-1133">Transmembrane helix</keyword>
<dbReference type="Gene3D" id="3.30.200.20">
    <property type="entry name" value="Phosphorylase Kinase, domain 1"/>
    <property type="match status" value="1"/>
</dbReference>
<keyword evidence="17 23" id="KW-0472">Membrane</keyword>
<dbReference type="PANTHER" id="PTHR45974:SF285">
    <property type="entry name" value="PROTEIN KINASE DOMAIN-CONTAINING PROTEIN"/>
    <property type="match status" value="1"/>
</dbReference>
<evidence type="ECO:0000256" key="23">
    <source>
        <dbReference type="SAM" id="Phobius"/>
    </source>
</evidence>
<sequence length="1118" mass="123679">MQHRPYMADMAMLPSFVLLILAMAAAPPASARSSNNTDLAALLAFKSQQFDPNHILANNWTDQTPFCHWTGVSCNQRRRVTMLNLPGVPLQGEVTPHLGNLSFLHVLNLTGTGLVGSVPDDLRRLPRLIALDLRNNSLSGTIPSAIGNLTRLQTLSLGLNRFEGSIPNELLSLHNIRNLSLETNYLSGQIPNFSSNSTPSLIFLSSSNNSLSGCIPHSIGSLSFLRFLLLRNNQLTGPAPPAIFNMSRLEMMSLRENNLYGPIPGGNESFKLPMLRGFSISENKFNGWIPLGLAACKHLQILSLHSNLFVDVVPTWLAQLSELTVVDLDNNSLVGPIPGELGNLTMLQCLYMSFCNLSGQIPLELGKMRELTYLDLSYNQLTGPFPTFIGNLSELTILGLAENKLTGSVPSTLGSLRSLYYLSIIFNHLGGNLDFLASLGNCRQLRVLYISGNPFTTGRLNPSYVGNLSANLVWFRADENQIIGDLPATLSNLSALRVITLANNELSHFIPESLVKLDNLGRLDLSMNRLSGPFLKNIGMLRRLDKLNLYSNKISGSIPDGIANLTMLRYLDLSCNELSSNYTNLFHLESIVKLNVSNNFLGGTLPSDLGYMNSISEMDLSNNRFVGRLPNSFANLQMLTYLMLSRNSLEDSILDSFRGLTNLETLDLSWNNLSGTIPNYIANFTHLSNLNLSFNNLEGQVPNGGVFSNLTLKSLMGNVRLCGGPPHLGFSPCADKPDSTIWFWLHLFMVVFRVVFIAFCTLVVCLYLSRLKKQVVKASIGMANMIRHRSISYYEIVRATNNFSEDCLLGSGSYGKVYKGLLDDGTIVAIKVLNMQFVQAMQSFDAECKVLRMARHHNLIRILGTCSNLDFRALLLQYMPNGSLEEHMHTESRPYMGFLTRLGIMLDVSMAMEYLHHDHHEVVLHCDLKPSNVLLDDEMIARVADFGIAKLLSRDNNSVISVSMPGTIGYMAPEYAFMGKVSRKSDVFSFGIMLLEVFTGKRPTDPMFVEGLSLRQWVCQAFPARLIDVVDGKLLQDEEIHHICFDHQTGTSLGSSSSTSTSNSILASVFELGLVCSSESVEQRLAMNHVVSKLEDIEKDYHSASAQAMQRLPMGSHC</sequence>
<comment type="catalytic activity">
    <reaction evidence="20">
        <text>L-threonyl-[protein] + ATP = O-phospho-L-threonyl-[protein] + ADP + H(+)</text>
        <dbReference type="Rhea" id="RHEA:46608"/>
        <dbReference type="Rhea" id="RHEA-COMP:11060"/>
        <dbReference type="Rhea" id="RHEA-COMP:11605"/>
        <dbReference type="ChEBI" id="CHEBI:15378"/>
        <dbReference type="ChEBI" id="CHEBI:30013"/>
        <dbReference type="ChEBI" id="CHEBI:30616"/>
        <dbReference type="ChEBI" id="CHEBI:61977"/>
        <dbReference type="ChEBI" id="CHEBI:456216"/>
        <dbReference type="EC" id="2.7.11.1"/>
    </reaction>
</comment>
<dbReference type="CDD" id="cd14066">
    <property type="entry name" value="STKc_IRAK"/>
    <property type="match status" value="1"/>
</dbReference>
<feature type="binding site" evidence="22">
    <location>
        <position position="831"/>
    </location>
    <ligand>
        <name>ATP</name>
        <dbReference type="ChEBI" id="CHEBI:30616"/>
    </ligand>
</feature>
<evidence type="ECO:0000256" key="15">
    <source>
        <dbReference type="ARBA" id="ARBA00022840"/>
    </source>
</evidence>
<keyword evidence="27" id="KW-1185">Reference proteome</keyword>
<evidence type="ECO:0000256" key="24">
    <source>
        <dbReference type="SAM" id="SignalP"/>
    </source>
</evidence>
<proteinExistence type="inferred from homology"/>
<dbReference type="GO" id="GO:0004674">
    <property type="term" value="F:protein serine/threonine kinase activity"/>
    <property type="evidence" value="ECO:0007669"/>
    <property type="project" value="UniProtKB-KW"/>
</dbReference>
<dbReference type="InterPro" id="IPR013210">
    <property type="entry name" value="LRR_N_plant-typ"/>
</dbReference>
<dbReference type="GO" id="GO:0005886">
    <property type="term" value="C:plasma membrane"/>
    <property type="evidence" value="ECO:0007669"/>
    <property type="project" value="UniProtKB-SubCell"/>
</dbReference>
<reference evidence="26 27" key="2">
    <citation type="submission" date="2024-10" db="EMBL/GenBank/DDBJ databases">
        <authorList>
            <person name="Ryan C."/>
        </authorList>
    </citation>
    <scope>NUCLEOTIDE SEQUENCE [LARGE SCALE GENOMIC DNA]</scope>
</reference>
<dbReference type="Pfam" id="PF08263">
    <property type="entry name" value="LRRNT_2"/>
    <property type="match status" value="1"/>
</dbReference>
<protein>
    <recommendedName>
        <fullName evidence="4">non-specific serine/threonine protein kinase</fullName>
        <ecNumber evidence="4">2.7.11.1</ecNumber>
    </recommendedName>
</protein>
<keyword evidence="9" id="KW-0808">Transferase</keyword>
<evidence type="ECO:0000256" key="17">
    <source>
        <dbReference type="ARBA" id="ARBA00023136"/>
    </source>
</evidence>
<keyword evidence="19" id="KW-0325">Glycoprotein</keyword>
<dbReference type="FunFam" id="1.10.510.10:FF:000358">
    <property type="entry name" value="Putative leucine-rich repeat receptor-like serine/threonine-protein kinase"/>
    <property type="match status" value="1"/>
</dbReference>
<evidence type="ECO:0000256" key="8">
    <source>
        <dbReference type="ARBA" id="ARBA00022614"/>
    </source>
</evidence>
<evidence type="ECO:0000256" key="21">
    <source>
        <dbReference type="ARBA" id="ARBA00048679"/>
    </source>
</evidence>
<dbReference type="InterPro" id="IPR001245">
    <property type="entry name" value="Ser-Thr/Tyr_kinase_cat_dom"/>
</dbReference>
<evidence type="ECO:0000256" key="9">
    <source>
        <dbReference type="ARBA" id="ARBA00022679"/>
    </source>
</evidence>
<dbReference type="AlphaFoldDB" id="A0ABC9B0Y0"/>
<keyword evidence="18" id="KW-0675">Receptor</keyword>
<dbReference type="PRINTS" id="PR00019">
    <property type="entry name" value="LEURICHRPT"/>
</dbReference>
<dbReference type="Pfam" id="PF00560">
    <property type="entry name" value="LRR_1"/>
    <property type="match status" value="2"/>
</dbReference>
<comment type="similarity">
    <text evidence="3">Belongs to the protein kinase superfamily. Ser/Thr protein kinase family.</text>
</comment>
<evidence type="ECO:0000256" key="6">
    <source>
        <dbReference type="ARBA" id="ARBA00022527"/>
    </source>
</evidence>
<gene>
    <name evidence="26" type="ORF">URODEC1_LOCUS60797</name>
</gene>
<feature type="transmembrane region" description="Helical" evidence="23">
    <location>
        <begin position="741"/>
        <end position="768"/>
    </location>
</feature>
<dbReference type="FunFam" id="3.80.10.10:FF:000095">
    <property type="entry name" value="LRR receptor-like serine/threonine-protein kinase GSO1"/>
    <property type="match status" value="1"/>
</dbReference>
<comment type="catalytic activity">
    <reaction evidence="21">
        <text>L-seryl-[protein] + ATP = O-phospho-L-seryl-[protein] + ADP + H(+)</text>
        <dbReference type="Rhea" id="RHEA:17989"/>
        <dbReference type="Rhea" id="RHEA-COMP:9863"/>
        <dbReference type="Rhea" id="RHEA-COMP:11604"/>
        <dbReference type="ChEBI" id="CHEBI:15378"/>
        <dbReference type="ChEBI" id="CHEBI:29999"/>
        <dbReference type="ChEBI" id="CHEBI:30616"/>
        <dbReference type="ChEBI" id="CHEBI:83421"/>
        <dbReference type="ChEBI" id="CHEBI:456216"/>
        <dbReference type="EC" id="2.7.11.1"/>
    </reaction>
</comment>
<name>A0ABC9B0Y0_9POAL</name>
<dbReference type="GO" id="GO:0005524">
    <property type="term" value="F:ATP binding"/>
    <property type="evidence" value="ECO:0007669"/>
    <property type="project" value="UniProtKB-UniRule"/>
</dbReference>
<dbReference type="Pfam" id="PF07714">
    <property type="entry name" value="PK_Tyr_Ser-Thr"/>
    <property type="match status" value="1"/>
</dbReference>
<dbReference type="SMART" id="SM00220">
    <property type="entry name" value="S_TKc"/>
    <property type="match status" value="1"/>
</dbReference>
<dbReference type="EC" id="2.7.11.1" evidence="4"/>
<dbReference type="InterPro" id="IPR011009">
    <property type="entry name" value="Kinase-like_dom_sf"/>
</dbReference>